<dbReference type="Proteomes" id="UP001431313">
    <property type="component" value="Unassembled WGS sequence"/>
</dbReference>
<dbReference type="Pfam" id="PF02515">
    <property type="entry name" value="CoA_transf_3"/>
    <property type="match status" value="1"/>
</dbReference>
<evidence type="ECO:0000313" key="3">
    <source>
        <dbReference type="Proteomes" id="UP001431313"/>
    </source>
</evidence>
<dbReference type="PANTHER" id="PTHR48228">
    <property type="entry name" value="SUCCINYL-COA--D-CITRAMALATE COA-TRANSFERASE"/>
    <property type="match status" value="1"/>
</dbReference>
<dbReference type="InterPro" id="IPR003673">
    <property type="entry name" value="CoA-Trfase_fam_III"/>
</dbReference>
<evidence type="ECO:0000256" key="1">
    <source>
        <dbReference type="SAM" id="MobiDB-lite"/>
    </source>
</evidence>
<keyword evidence="3" id="KW-1185">Reference proteome</keyword>
<feature type="compositionally biased region" description="Low complexity" evidence="1">
    <location>
        <begin position="1"/>
        <end position="25"/>
    </location>
</feature>
<dbReference type="InterPro" id="IPR023606">
    <property type="entry name" value="CoA-Trfase_III_dom_1_sf"/>
</dbReference>
<dbReference type="Gene3D" id="3.30.1540.10">
    <property type="entry name" value="formyl-coa transferase, domain 3"/>
    <property type="match status" value="1"/>
</dbReference>
<proteinExistence type="predicted"/>
<feature type="region of interest" description="Disordered" evidence="1">
    <location>
        <begin position="1"/>
        <end position="30"/>
    </location>
</feature>
<dbReference type="InterPro" id="IPR050509">
    <property type="entry name" value="CoA-transferase_III"/>
</dbReference>
<name>A0ABT2CJZ2_9ACTN</name>
<feature type="region of interest" description="Disordered" evidence="1">
    <location>
        <begin position="496"/>
        <end position="531"/>
    </location>
</feature>
<organism evidence="2 3">
    <name type="scientific">Streptomyces pyxinae</name>
    <dbReference type="NCBI Taxonomy" id="2970734"/>
    <lineage>
        <taxon>Bacteria</taxon>
        <taxon>Bacillati</taxon>
        <taxon>Actinomycetota</taxon>
        <taxon>Actinomycetes</taxon>
        <taxon>Kitasatosporales</taxon>
        <taxon>Streptomycetaceae</taxon>
        <taxon>Streptomyces</taxon>
    </lineage>
</organism>
<dbReference type="InterPro" id="IPR044855">
    <property type="entry name" value="CoA-Trfase_III_dom3_sf"/>
</dbReference>
<dbReference type="GO" id="GO:0016740">
    <property type="term" value="F:transferase activity"/>
    <property type="evidence" value="ECO:0007669"/>
    <property type="project" value="UniProtKB-KW"/>
</dbReference>
<dbReference type="Gene3D" id="3.40.50.10540">
    <property type="entry name" value="Crotonobetainyl-coa:carnitine coa-transferase, domain 1"/>
    <property type="match status" value="2"/>
</dbReference>
<keyword evidence="2" id="KW-0808">Transferase</keyword>
<evidence type="ECO:0000313" key="2">
    <source>
        <dbReference type="EMBL" id="MCS0637736.1"/>
    </source>
</evidence>
<comment type="caution">
    <text evidence="2">The sequence shown here is derived from an EMBL/GenBank/DDBJ whole genome shotgun (WGS) entry which is preliminary data.</text>
</comment>
<dbReference type="PANTHER" id="PTHR48228:SF4">
    <property type="entry name" value="BLR3030 PROTEIN"/>
    <property type="match status" value="1"/>
</dbReference>
<dbReference type="SUPFAM" id="SSF89796">
    <property type="entry name" value="CoA-transferase family III (CaiB/BaiF)"/>
    <property type="match status" value="2"/>
</dbReference>
<dbReference type="EMBL" id="JANUGQ010000016">
    <property type="protein sequence ID" value="MCS0637736.1"/>
    <property type="molecule type" value="Genomic_DNA"/>
</dbReference>
<gene>
    <name evidence="2" type="ORF">NX801_19110</name>
</gene>
<sequence length="531" mass="56961">MTATTDTTAAQPTTATRPSASTHPTRSTDLTERLTAAVRAPATDDTYDLHGQLDEVLAGVGLSAADAGGPIRFTGADPIVPSTLRLASATAVALTAKSVAVAALWRDRGGEGQSISMDLRRAPHRLCPFYDRRWELLNGFPPGRPSDPHNPMTLDFYRAGDGRWVMPLEMYPGLKARTLRLLRTWEDRTAVAEAVARWNGAELEAAGAEAGVVMPMLRSTEEFLAERQYREVLAGLPLVEVEKIGDSEPEPLPEGAEAPLAGVRALGMGHVIAGAGIGRALALHGADALNLWRPGEWEHDVVYVTANTGVRSATVEPATAEGAATVRALLRDSDVFYANRRPGYLARFGLTAREAAEIRPGVIHTTVTLHGEDGPWSQRVGFDQTAGCVTGMMTLEGTPDAPKLPYIKVVNDYLVPWLATAGIVAALRRRAREGGSYRVHVSLTRVALWILSLGTFDKAYAHEVAGTGEQHAYLDPETFTADTPLGRYQGVTDQIEMSGTPGAYRPSSLLVPRGSGRPEWLPDTCPRPAAG</sequence>
<reference evidence="2" key="1">
    <citation type="submission" date="2022-08" db="EMBL/GenBank/DDBJ databases">
        <authorList>
            <person name="Somphong A."/>
            <person name="Phongsopitanun W."/>
        </authorList>
    </citation>
    <scope>NUCLEOTIDE SEQUENCE</scope>
    <source>
        <strain evidence="2">LP05-1</strain>
    </source>
</reference>
<accession>A0ABT2CJZ2</accession>
<dbReference type="RefSeq" id="WP_258788988.1">
    <property type="nucleotide sequence ID" value="NZ_JANUGQ010000016.1"/>
</dbReference>
<protein>
    <submittedName>
        <fullName evidence="2">CoA transferase</fullName>
    </submittedName>
</protein>